<comment type="caution">
    <text evidence="3">The sequence shown here is derived from an EMBL/GenBank/DDBJ whole genome shotgun (WGS) entry which is preliminary data.</text>
</comment>
<evidence type="ECO:0000256" key="2">
    <source>
        <dbReference type="SAM" id="Coils"/>
    </source>
</evidence>
<organism evidence="3 4">
    <name type="scientific">Sinanodonta woodiana</name>
    <name type="common">Chinese pond mussel</name>
    <name type="synonym">Anodonta woodiana</name>
    <dbReference type="NCBI Taxonomy" id="1069815"/>
    <lineage>
        <taxon>Eukaryota</taxon>
        <taxon>Metazoa</taxon>
        <taxon>Spiralia</taxon>
        <taxon>Lophotrochozoa</taxon>
        <taxon>Mollusca</taxon>
        <taxon>Bivalvia</taxon>
        <taxon>Autobranchia</taxon>
        <taxon>Heteroconchia</taxon>
        <taxon>Palaeoheterodonta</taxon>
        <taxon>Unionida</taxon>
        <taxon>Unionoidea</taxon>
        <taxon>Unionidae</taxon>
        <taxon>Unioninae</taxon>
        <taxon>Sinanodonta</taxon>
    </lineage>
</organism>
<keyword evidence="2" id="KW-0175">Coiled coil</keyword>
<feature type="coiled-coil region" evidence="2">
    <location>
        <begin position="158"/>
        <end position="222"/>
    </location>
</feature>
<name>A0ABD3XRJ3_SINWO</name>
<evidence type="ECO:0000256" key="1">
    <source>
        <dbReference type="ARBA" id="ARBA00005489"/>
    </source>
</evidence>
<accession>A0ABD3XRJ3</accession>
<sequence>MFLSVETGGRVGMLVDSVASKAKSSSTEELEVYRMKDFRPPTLAVILEGGSEPNSPAPFTCNNDKNFQNSRFIFKDVDNDGKDINDNVNLKTSSDHSNDLARLKATASKLNLRTRRSSYMLWKDRYLEPNSRVVKPSFAETSDVVAKNTKETWTEERIDKINNALEWLRNELLAMRSQDQDLARQFLSIRHDIHQLKLQKSCDEHKEMLEDLTQDLEEAHELDRICDFSLPDFVNESPLRQIGVTRMNLSSRRFSTC</sequence>
<dbReference type="InterPro" id="IPR051771">
    <property type="entry name" value="FAM167_domain"/>
</dbReference>
<gene>
    <name evidence="3" type="ORF">ACJMK2_000610</name>
</gene>
<dbReference type="AlphaFoldDB" id="A0ABD3XRJ3"/>
<comment type="similarity">
    <text evidence="1">Belongs to the FAM167 (SEC) family.</text>
</comment>
<evidence type="ECO:0000313" key="3">
    <source>
        <dbReference type="EMBL" id="KAL3888236.1"/>
    </source>
</evidence>
<dbReference type="EMBL" id="JBJQND010000001">
    <property type="protein sequence ID" value="KAL3888236.1"/>
    <property type="molecule type" value="Genomic_DNA"/>
</dbReference>
<keyword evidence="4" id="KW-1185">Reference proteome</keyword>
<dbReference type="EMBL" id="JBJQND010000001">
    <property type="protein sequence ID" value="KAL3888235.1"/>
    <property type="molecule type" value="Genomic_DNA"/>
</dbReference>
<dbReference type="EMBL" id="JBJQND010000001">
    <property type="protein sequence ID" value="KAL3888237.1"/>
    <property type="molecule type" value="Genomic_DNA"/>
</dbReference>
<dbReference type="Proteomes" id="UP001634394">
    <property type="component" value="Unassembled WGS sequence"/>
</dbReference>
<protein>
    <submittedName>
        <fullName evidence="3">Uncharacterized protein</fullName>
    </submittedName>
</protein>
<evidence type="ECO:0000313" key="4">
    <source>
        <dbReference type="Proteomes" id="UP001634394"/>
    </source>
</evidence>
<proteinExistence type="inferred from homology"/>
<reference evidence="3 4" key="1">
    <citation type="submission" date="2024-11" db="EMBL/GenBank/DDBJ databases">
        <title>Chromosome-level genome assembly of the freshwater bivalve Anodonta woodiana.</title>
        <authorList>
            <person name="Chen X."/>
        </authorList>
    </citation>
    <scope>NUCLEOTIDE SEQUENCE [LARGE SCALE GENOMIC DNA]</scope>
    <source>
        <strain evidence="3">MN2024</strain>
        <tissue evidence="3">Gills</tissue>
    </source>
</reference>
<dbReference type="InterPro" id="IPR024280">
    <property type="entry name" value="FAM167"/>
</dbReference>
<dbReference type="Pfam" id="PF11652">
    <property type="entry name" value="FAM167"/>
    <property type="match status" value="1"/>
</dbReference>
<dbReference type="PANTHER" id="PTHR32289">
    <property type="entry name" value="PROTEIN FAM167A"/>
    <property type="match status" value="1"/>
</dbReference>
<dbReference type="PANTHER" id="PTHR32289:SF1">
    <property type="entry name" value="PROTEIN FAM167A-LIKE"/>
    <property type="match status" value="1"/>
</dbReference>